<dbReference type="SUPFAM" id="SSF74653">
    <property type="entry name" value="TolA/TonB C-terminal domain"/>
    <property type="match status" value="1"/>
</dbReference>
<sequence length="420" mass="47109">MSIKPPISGFNREHQADRRDMFPAALLSVAVHGALFVGLFTAFQWNTSEEAVYAELWAPEEISGGNDPSGVAEKLPEVKSKDTEEQQEEKAAAPEPNPPAEPPPAAQPEPAQPTPEDIAREKAQEAQRIEEEQIARAAQEELEARRQEAERIAQERARAEEIERMRQEAIEAEQRRLAEEARREEEERIAQERLAEQAKRAEEERQAEEARRQEAARLAEEARKAEEAKKAEEERLAAEAEAKRIAEELKREEAERQAQEAAQKAAAERQAREAEQAKRRIAQQARERELARLAAKIDPNAQRSGTTRGDQRNFRRSLTGSALATWSNRVRACIRPNILFDVPVNTPRGRYVAEYQVRLQSDGKQIGSPELKKSSGLSAYDTNVLRAIRLCNPFPQPTGGEAIPSVLTITFDPVDDTAGK</sequence>
<dbReference type="Pfam" id="PF13103">
    <property type="entry name" value="TonB_2"/>
    <property type="match status" value="1"/>
</dbReference>
<dbReference type="EMBL" id="ATCF01000004">
    <property type="protein sequence ID" value="EPE01862.1"/>
    <property type="molecule type" value="Genomic_DNA"/>
</dbReference>
<evidence type="ECO:0000313" key="3">
    <source>
        <dbReference type="EMBL" id="EPE01862.1"/>
    </source>
</evidence>
<dbReference type="AlphaFoldDB" id="S3BN78"/>
<protein>
    <submittedName>
        <fullName evidence="3">Protein TolA</fullName>
    </submittedName>
</protein>
<dbReference type="GO" id="GO:0043213">
    <property type="term" value="P:bacteriocin transport"/>
    <property type="evidence" value="ECO:0007669"/>
    <property type="project" value="InterPro"/>
</dbReference>
<evidence type="ECO:0000256" key="2">
    <source>
        <dbReference type="SAM" id="Phobius"/>
    </source>
</evidence>
<proteinExistence type="predicted"/>
<organism evidence="3 4">
    <name type="scientific">Sutterella wadsworthensis HGA0223</name>
    <dbReference type="NCBI Taxonomy" id="1203554"/>
    <lineage>
        <taxon>Bacteria</taxon>
        <taxon>Pseudomonadati</taxon>
        <taxon>Pseudomonadota</taxon>
        <taxon>Betaproteobacteria</taxon>
        <taxon>Burkholderiales</taxon>
        <taxon>Sutterellaceae</taxon>
        <taxon>Sutterella</taxon>
    </lineage>
</organism>
<feature type="compositionally biased region" description="Pro residues" evidence="1">
    <location>
        <begin position="95"/>
        <end position="113"/>
    </location>
</feature>
<comment type="caution">
    <text evidence="3">The sequence shown here is derived from an EMBL/GenBank/DDBJ whole genome shotgun (WGS) entry which is preliminary data.</text>
</comment>
<dbReference type="eggNOG" id="COG3064">
    <property type="taxonomic scope" value="Bacteria"/>
</dbReference>
<dbReference type="HOGENOM" id="CLU_686814_0_0_4"/>
<feature type="region of interest" description="Disordered" evidence="1">
    <location>
        <begin position="173"/>
        <end position="285"/>
    </location>
</feature>
<feature type="transmembrane region" description="Helical" evidence="2">
    <location>
        <begin position="21"/>
        <end position="43"/>
    </location>
</feature>
<dbReference type="Gene3D" id="3.30.1150.10">
    <property type="match status" value="1"/>
</dbReference>
<name>S3BN78_9BURK</name>
<feature type="compositionally biased region" description="Basic and acidic residues" evidence="1">
    <location>
        <begin position="173"/>
        <end position="258"/>
    </location>
</feature>
<feature type="compositionally biased region" description="Basic and acidic residues" evidence="1">
    <location>
        <begin position="117"/>
        <end position="154"/>
    </location>
</feature>
<accession>S3BN78</accession>
<keyword evidence="4" id="KW-1185">Reference proteome</keyword>
<keyword evidence="2" id="KW-0812">Transmembrane</keyword>
<dbReference type="Proteomes" id="UP000014400">
    <property type="component" value="Unassembled WGS sequence"/>
</dbReference>
<dbReference type="PATRIC" id="fig|1203554.3.peg.82"/>
<dbReference type="RefSeq" id="WP_016473567.1">
    <property type="nucleotide sequence ID" value="NZ_KE150480.1"/>
</dbReference>
<evidence type="ECO:0000256" key="1">
    <source>
        <dbReference type="SAM" id="MobiDB-lite"/>
    </source>
</evidence>
<keyword evidence="2" id="KW-1133">Transmembrane helix</keyword>
<feature type="region of interest" description="Disordered" evidence="1">
    <location>
        <begin position="61"/>
        <end position="154"/>
    </location>
</feature>
<evidence type="ECO:0000313" key="4">
    <source>
        <dbReference type="Proteomes" id="UP000014400"/>
    </source>
</evidence>
<dbReference type="GO" id="GO:0019534">
    <property type="term" value="F:toxin transmembrane transporter activity"/>
    <property type="evidence" value="ECO:0007669"/>
    <property type="project" value="InterPro"/>
</dbReference>
<dbReference type="NCBIfam" id="TIGR02794">
    <property type="entry name" value="tolA_full"/>
    <property type="match status" value="1"/>
</dbReference>
<reference evidence="3 4" key="1">
    <citation type="submission" date="2013-04" db="EMBL/GenBank/DDBJ databases">
        <title>The Genome Sequence of Sutterella wadsworthensis HGA0223.</title>
        <authorList>
            <consortium name="The Broad Institute Genomics Platform"/>
            <person name="Earl A."/>
            <person name="Ward D."/>
            <person name="Feldgarden M."/>
            <person name="Gevers D."/>
            <person name="Schmidt T.M."/>
            <person name="Dover J."/>
            <person name="Dai D."/>
            <person name="Walker B."/>
            <person name="Young S."/>
            <person name="Zeng Q."/>
            <person name="Gargeya S."/>
            <person name="Fitzgerald M."/>
            <person name="Haas B."/>
            <person name="Abouelleil A."/>
            <person name="Allen A.W."/>
            <person name="Alvarado L."/>
            <person name="Arachchi H.M."/>
            <person name="Berlin A.M."/>
            <person name="Chapman S.B."/>
            <person name="Gainer-Dewar J."/>
            <person name="Goldberg J."/>
            <person name="Griggs A."/>
            <person name="Gujja S."/>
            <person name="Hansen M."/>
            <person name="Howarth C."/>
            <person name="Imamovic A."/>
            <person name="Ireland A."/>
            <person name="Larimer J."/>
            <person name="McCowan C."/>
            <person name="Murphy C."/>
            <person name="Pearson M."/>
            <person name="Poon T.W."/>
            <person name="Priest M."/>
            <person name="Roberts A."/>
            <person name="Saif S."/>
            <person name="Shea T."/>
            <person name="Sisk P."/>
            <person name="Sykes S."/>
            <person name="Wortman J."/>
            <person name="Nusbaum C."/>
            <person name="Birren B."/>
        </authorList>
    </citation>
    <scope>NUCLEOTIDE SEQUENCE [LARGE SCALE GENOMIC DNA]</scope>
    <source>
        <strain evidence="3 4">HGA0223</strain>
    </source>
</reference>
<dbReference type="STRING" id="1203554.HMPREF1476_00093"/>
<gene>
    <name evidence="3" type="ORF">HMPREF1476_00093</name>
</gene>
<feature type="compositionally biased region" description="Basic and acidic residues" evidence="1">
    <location>
        <begin position="74"/>
        <end position="92"/>
    </location>
</feature>
<dbReference type="InterPro" id="IPR014161">
    <property type="entry name" value="Tol-Pal_TolA"/>
</dbReference>
<feature type="compositionally biased region" description="Basic and acidic residues" evidence="1">
    <location>
        <begin position="266"/>
        <end position="278"/>
    </location>
</feature>
<feature type="region of interest" description="Disordered" evidence="1">
    <location>
        <begin position="293"/>
        <end position="312"/>
    </location>
</feature>
<dbReference type="GO" id="GO:0016020">
    <property type="term" value="C:membrane"/>
    <property type="evidence" value="ECO:0007669"/>
    <property type="project" value="InterPro"/>
</dbReference>
<keyword evidence="2" id="KW-0472">Membrane</keyword>